<dbReference type="Proteomes" id="UP001163166">
    <property type="component" value="Chromosome"/>
</dbReference>
<dbReference type="AlphaFoldDB" id="A0AAX3DZW2"/>
<evidence type="ECO:0000313" key="1">
    <source>
        <dbReference type="EMBL" id="UYO40355.1"/>
    </source>
</evidence>
<name>A0AAX3DZW2_RHOPL</name>
<evidence type="ECO:0000313" key="2">
    <source>
        <dbReference type="Proteomes" id="UP001163166"/>
    </source>
</evidence>
<reference evidence="1" key="1">
    <citation type="journal article" date="2022" name="Biol. Control">
        <title>In silico genomic analysis of Rhodopseudomonas palustris strains revealed potential biocontrol agents and crop yield enhancers.</title>
        <authorList>
            <person name="Surachat K."/>
            <person name="Kantachote D."/>
            <person name="Deachamag P."/>
            <person name="Wonglapsuwan M."/>
        </authorList>
    </citation>
    <scope>NUCLEOTIDE SEQUENCE</scope>
    <source>
        <strain evidence="1">TLS06</strain>
    </source>
</reference>
<dbReference type="RefSeq" id="WP_264075400.1">
    <property type="nucleotide sequence ID" value="NZ_CP076676.1"/>
</dbReference>
<protein>
    <submittedName>
        <fullName evidence="1">Uncharacterized protein</fullName>
    </submittedName>
</protein>
<accession>A0AAX3DZW2</accession>
<gene>
    <name evidence="1" type="ORF">KQX62_03295</name>
</gene>
<sequence>MMPTSPSAELTELLQTTGLRLGTSQRRRLDWLANRAGPAQLQRPGETPDPDAALVIVFEPMSGAGAELFCSALPRDCVVVLPFGENPDFDFLKSKLTEFGTVGPCGAEGPHEMWWGGVGDAETLAADASETARPRIVSCYQHGCDDLIWPLQHAAESFGLAAHISPLMSECDDRLLAYEKAEFILQAWEQFPEPLLYIEAGALLQAPPLLPAQLECDVALHRWNRWELSARTLYFGRSEAAKALLLGWRRLAKAHPAVWDGYLLDQAWSLALSRSALDTVWLPRSYHTLHGDPAQPSATIVHDLPGTSADLGPDPGFASLVRTARRAGRTGGRDALVVMTSHPASGAGIAVILRDIAAADSRVVATTVETTTSAFAADSGGFGRLELMLCAWRDEVDFAREAATSARLRVAEIVPGQPIPHDFFAKLDRQDAGPASLIARGR</sequence>
<proteinExistence type="predicted"/>
<organism evidence="1 2">
    <name type="scientific">Rhodopseudomonas palustris</name>
    <dbReference type="NCBI Taxonomy" id="1076"/>
    <lineage>
        <taxon>Bacteria</taxon>
        <taxon>Pseudomonadati</taxon>
        <taxon>Pseudomonadota</taxon>
        <taxon>Alphaproteobacteria</taxon>
        <taxon>Hyphomicrobiales</taxon>
        <taxon>Nitrobacteraceae</taxon>
        <taxon>Rhodopseudomonas</taxon>
    </lineage>
</organism>
<dbReference type="EMBL" id="CP076676">
    <property type="protein sequence ID" value="UYO40355.1"/>
    <property type="molecule type" value="Genomic_DNA"/>
</dbReference>